<gene>
    <name evidence="2" type="ORF">H9943_05205</name>
</gene>
<dbReference type="InterPro" id="IPR009014">
    <property type="entry name" value="Transketo_C/PFOR_II"/>
</dbReference>
<dbReference type="AlphaFoldDB" id="A0A9D2M2L9"/>
<comment type="caution">
    <text evidence="2">The sequence shown here is derived from an EMBL/GenBank/DDBJ whole genome shotgun (WGS) entry which is preliminary data.</text>
</comment>
<dbReference type="EMBL" id="DWYA01000049">
    <property type="protein sequence ID" value="HJB39778.1"/>
    <property type="molecule type" value="Genomic_DNA"/>
</dbReference>
<dbReference type="InterPro" id="IPR051157">
    <property type="entry name" value="PDH/Transketolase"/>
</dbReference>
<feature type="domain" description="Transketolase C-terminal" evidence="1">
    <location>
        <begin position="9"/>
        <end position="117"/>
    </location>
</feature>
<dbReference type="PANTHER" id="PTHR43825:SF1">
    <property type="entry name" value="TRANSKETOLASE-LIKE PYRIMIDINE-BINDING DOMAIN-CONTAINING PROTEIN"/>
    <property type="match status" value="1"/>
</dbReference>
<dbReference type="Pfam" id="PF02780">
    <property type="entry name" value="Transketolase_C"/>
    <property type="match status" value="1"/>
</dbReference>
<dbReference type="InterPro" id="IPR033248">
    <property type="entry name" value="Transketolase_C"/>
</dbReference>
<dbReference type="Gene3D" id="3.40.50.920">
    <property type="match status" value="1"/>
</dbReference>
<dbReference type="SUPFAM" id="SSF52922">
    <property type="entry name" value="TK C-terminal domain-like"/>
    <property type="match status" value="1"/>
</dbReference>
<dbReference type="PANTHER" id="PTHR43825">
    <property type="entry name" value="PYRUVATE DEHYDROGENASE E1 COMPONENT"/>
    <property type="match status" value="1"/>
</dbReference>
<name>A0A9D2M2L9_9FIRM</name>
<protein>
    <recommendedName>
        <fullName evidence="1">Transketolase C-terminal domain-containing protein</fullName>
    </recommendedName>
</protein>
<evidence type="ECO:0000313" key="3">
    <source>
        <dbReference type="Proteomes" id="UP000824209"/>
    </source>
</evidence>
<evidence type="ECO:0000259" key="1">
    <source>
        <dbReference type="Pfam" id="PF02780"/>
    </source>
</evidence>
<organism evidence="2 3">
    <name type="scientific">Candidatus Ruthenibacterium avium</name>
    <dbReference type="NCBI Taxonomy" id="2838751"/>
    <lineage>
        <taxon>Bacteria</taxon>
        <taxon>Bacillati</taxon>
        <taxon>Bacillota</taxon>
        <taxon>Clostridia</taxon>
        <taxon>Eubacteriales</taxon>
        <taxon>Oscillospiraceae</taxon>
        <taxon>Ruthenibacterium</taxon>
    </lineage>
</organism>
<evidence type="ECO:0000313" key="2">
    <source>
        <dbReference type="EMBL" id="HJB39778.1"/>
    </source>
</evidence>
<accession>A0A9D2M2L9</accession>
<proteinExistence type="predicted"/>
<sequence>MSGTSDCGVVLVCTGLMVSKTIEAAKMLAEKGVKAAVVNMHTIKPYDRETVVEMAKKCKVIVTAEEHSVIGGLYSATCEALAGTNIKVAAVGVQDVFGQSGKPEELFKEYGLTAENIVKKATELIG</sequence>
<reference evidence="2" key="2">
    <citation type="submission" date="2021-04" db="EMBL/GenBank/DDBJ databases">
        <authorList>
            <person name="Gilroy R."/>
        </authorList>
    </citation>
    <scope>NUCLEOTIDE SEQUENCE</scope>
    <source>
        <strain evidence="2">ChiBcec8-14828</strain>
    </source>
</reference>
<reference evidence="2" key="1">
    <citation type="journal article" date="2021" name="PeerJ">
        <title>Extensive microbial diversity within the chicken gut microbiome revealed by metagenomics and culture.</title>
        <authorList>
            <person name="Gilroy R."/>
            <person name="Ravi A."/>
            <person name="Getino M."/>
            <person name="Pursley I."/>
            <person name="Horton D.L."/>
            <person name="Alikhan N.F."/>
            <person name="Baker D."/>
            <person name="Gharbi K."/>
            <person name="Hall N."/>
            <person name="Watson M."/>
            <person name="Adriaenssens E.M."/>
            <person name="Foster-Nyarko E."/>
            <person name="Jarju S."/>
            <person name="Secka A."/>
            <person name="Antonio M."/>
            <person name="Oren A."/>
            <person name="Chaudhuri R.R."/>
            <person name="La Ragione R."/>
            <person name="Hildebrand F."/>
            <person name="Pallen M.J."/>
        </authorList>
    </citation>
    <scope>NUCLEOTIDE SEQUENCE</scope>
    <source>
        <strain evidence="2">ChiBcec8-14828</strain>
    </source>
</reference>
<dbReference type="Proteomes" id="UP000824209">
    <property type="component" value="Unassembled WGS sequence"/>
</dbReference>